<dbReference type="InterPro" id="IPR036259">
    <property type="entry name" value="MFS_trans_sf"/>
</dbReference>
<dbReference type="PANTHER" id="PTHR23517">
    <property type="entry name" value="RESISTANCE PROTEIN MDTM, PUTATIVE-RELATED-RELATED"/>
    <property type="match status" value="1"/>
</dbReference>
<keyword evidence="6 8" id="KW-0472">Membrane</keyword>
<evidence type="ECO:0000256" key="6">
    <source>
        <dbReference type="ARBA" id="ARBA00023136"/>
    </source>
</evidence>
<feature type="transmembrane region" description="Helical" evidence="8">
    <location>
        <begin position="63"/>
        <end position="83"/>
    </location>
</feature>
<evidence type="ECO:0000256" key="5">
    <source>
        <dbReference type="ARBA" id="ARBA00022989"/>
    </source>
</evidence>
<feature type="transmembrane region" description="Helical" evidence="8">
    <location>
        <begin position="27"/>
        <end position="51"/>
    </location>
</feature>
<sequence>MSAESASAKNTKEDAKPDPSLAGPLRVFVVVSLLDSLGTGLYLAGSAVYFVRMVGLSPAQLGLGMTIAGCAGFLATVPIGLLADRLGAKRVLTGLQLWLAVAFTALAFVDGPLAFAVVCSLMVMAECSAPPMIQAVVADLMRGSGQVKAMARIRTVRNIGYAAGSLLAVPLMATDTRWAFQALLITNAASYVVAAVLLRGVKLRATVRAAVRPPRAPRRLRPELPKGLGDRRFLAVTGINGVLVLHSTVLNVGLPLWIVENTKAPVVTVPLLFTLNSVLVIGLQMRFSRGADTPGRSRRVLYYAGVALAATCVLFALSSEPGPAGAVVLLTLAVLALTAGELWQAIAGWALPVDHAPEGRRAEYLSVFNLGVTVQGILGPLVVTALLTLRGTGWLLLAGAFALCAVLAGPLVAALERSREAPEEGAPEAGAAVSSSGDAETSPDGAVSPTGPPVLAEQQGESR</sequence>
<feature type="compositionally biased region" description="Low complexity" evidence="7">
    <location>
        <begin position="427"/>
        <end position="436"/>
    </location>
</feature>
<feature type="region of interest" description="Disordered" evidence="7">
    <location>
        <begin position="418"/>
        <end position="463"/>
    </location>
</feature>
<feature type="transmembrane region" description="Helical" evidence="8">
    <location>
        <begin position="393"/>
        <end position="415"/>
    </location>
</feature>
<dbReference type="Pfam" id="PF07690">
    <property type="entry name" value="MFS_1"/>
    <property type="match status" value="1"/>
</dbReference>
<dbReference type="InterPro" id="IPR011701">
    <property type="entry name" value="MFS"/>
</dbReference>
<dbReference type="PROSITE" id="PS50850">
    <property type="entry name" value="MFS"/>
    <property type="match status" value="1"/>
</dbReference>
<evidence type="ECO:0000256" key="3">
    <source>
        <dbReference type="ARBA" id="ARBA00022475"/>
    </source>
</evidence>
<feature type="transmembrane region" description="Helical" evidence="8">
    <location>
        <begin position="233"/>
        <end position="258"/>
    </location>
</feature>
<dbReference type="SUPFAM" id="SSF103473">
    <property type="entry name" value="MFS general substrate transporter"/>
    <property type="match status" value="1"/>
</dbReference>
<organism evidence="10 11">
    <name type="scientific">Streptomyces longisporoflavus</name>
    <dbReference type="NCBI Taxonomy" id="28044"/>
    <lineage>
        <taxon>Bacteria</taxon>
        <taxon>Bacillati</taxon>
        <taxon>Actinomycetota</taxon>
        <taxon>Actinomycetes</taxon>
        <taxon>Kitasatosporales</taxon>
        <taxon>Streptomycetaceae</taxon>
        <taxon>Streptomyces</taxon>
    </lineage>
</organism>
<evidence type="ECO:0000256" key="8">
    <source>
        <dbReference type="SAM" id="Phobius"/>
    </source>
</evidence>
<feature type="transmembrane region" description="Helical" evidence="8">
    <location>
        <begin position="155"/>
        <end position="173"/>
    </location>
</feature>
<accession>A0ABW7R2A2</accession>
<dbReference type="InterPro" id="IPR050171">
    <property type="entry name" value="MFS_Transporters"/>
</dbReference>
<evidence type="ECO:0000256" key="7">
    <source>
        <dbReference type="SAM" id="MobiDB-lite"/>
    </source>
</evidence>
<evidence type="ECO:0000259" key="9">
    <source>
        <dbReference type="PROSITE" id="PS50850"/>
    </source>
</evidence>
<gene>
    <name evidence="10" type="ORF">ACH4F9_41130</name>
</gene>
<dbReference type="PANTHER" id="PTHR23517:SF2">
    <property type="entry name" value="MULTIDRUG RESISTANCE PROTEIN MDTH"/>
    <property type="match status" value="1"/>
</dbReference>
<dbReference type="EMBL" id="JBIRGQ010000011">
    <property type="protein sequence ID" value="MFH8551408.1"/>
    <property type="molecule type" value="Genomic_DNA"/>
</dbReference>
<comment type="subcellular location">
    <subcellularLocation>
        <location evidence="1">Cell membrane</location>
        <topology evidence="1">Multi-pass membrane protein</topology>
    </subcellularLocation>
</comment>
<evidence type="ECO:0000256" key="1">
    <source>
        <dbReference type="ARBA" id="ARBA00004651"/>
    </source>
</evidence>
<keyword evidence="4 8" id="KW-0812">Transmembrane</keyword>
<evidence type="ECO:0000256" key="4">
    <source>
        <dbReference type="ARBA" id="ARBA00022692"/>
    </source>
</evidence>
<evidence type="ECO:0000313" key="11">
    <source>
        <dbReference type="Proteomes" id="UP001610818"/>
    </source>
</evidence>
<feature type="transmembrane region" description="Helical" evidence="8">
    <location>
        <begin position="179"/>
        <end position="198"/>
    </location>
</feature>
<dbReference type="RefSeq" id="WP_397718319.1">
    <property type="nucleotide sequence ID" value="NZ_JBIRGN010000011.1"/>
</dbReference>
<reference evidence="10 11" key="1">
    <citation type="submission" date="2024-10" db="EMBL/GenBank/DDBJ databases">
        <title>The Natural Products Discovery Center: Release of the First 8490 Sequenced Strains for Exploring Actinobacteria Biosynthetic Diversity.</title>
        <authorList>
            <person name="Kalkreuter E."/>
            <person name="Kautsar S.A."/>
            <person name="Yang D."/>
            <person name="Bader C.D."/>
            <person name="Teijaro C.N."/>
            <person name="Fluegel L."/>
            <person name="Davis C.M."/>
            <person name="Simpson J.R."/>
            <person name="Lauterbach L."/>
            <person name="Steele A.D."/>
            <person name="Gui C."/>
            <person name="Meng S."/>
            <person name="Li G."/>
            <person name="Viehrig K."/>
            <person name="Ye F."/>
            <person name="Su P."/>
            <person name="Kiefer A.F."/>
            <person name="Nichols A."/>
            <person name="Cepeda A.J."/>
            <person name="Yan W."/>
            <person name="Fan B."/>
            <person name="Jiang Y."/>
            <person name="Adhikari A."/>
            <person name="Zheng C.-J."/>
            <person name="Schuster L."/>
            <person name="Cowan T.M."/>
            <person name="Smanski M.J."/>
            <person name="Chevrette M.G."/>
            <person name="De Carvalho L.P.S."/>
            <person name="Shen B."/>
        </authorList>
    </citation>
    <scope>NUCLEOTIDE SEQUENCE [LARGE SCALE GENOMIC DNA]</scope>
    <source>
        <strain evidence="10 11">NPDC017990</strain>
    </source>
</reference>
<feature type="transmembrane region" description="Helical" evidence="8">
    <location>
        <begin position="324"/>
        <end position="343"/>
    </location>
</feature>
<dbReference type="InterPro" id="IPR020846">
    <property type="entry name" value="MFS_dom"/>
</dbReference>
<feature type="domain" description="Major facilitator superfamily (MFS) profile" evidence="9">
    <location>
        <begin position="24"/>
        <end position="417"/>
    </location>
</feature>
<comment type="caution">
    <text evidence="10">The sequence shown here is derived from an EMBL/GenBank/DDBJ whole genome shotgun (WGS) entry which is preliminary data.</text>
</comment>
<keyword evidence="5 8" id="KW-1133">Transmembrane helix</keyword>
<evidence type="ECO:0000313" key="10">
    <source>
        <dbReference type="EMBL" id="MFH8551408.1"/>
    </source>
</evidence>
<protein>
    <submittedName>
        <fullName evidence="10">MFS transporter</fullName>
    </submittedName>
</protein>
<feature type="transmembrane region" description="Helical" evidence="8">
    <location>
        <begin position="300"/>
        <end position="318"/>
    </location>
</feature>
<keyword evidence="11" id="KW-1185">Reference proteome</keyword>
<name>A0ABW7R2A2_9ACTN</name>
<evidence type="ECO:0000256" key="2">
    <source>
        <dbReference type="ARBA" id="ARBA00022448"/>
    </source>
</evidence>
<feature type="transmembrane region" description="Helical" evidence="8">
    <location>
        <begin position="264"/>
        <end position="288"/>
    </location>
</feature>
<keyword evidence="2" id="KW-0813">Transport</keyword>
<proteinExistence type="predicted"/>
<dbReference type="Proteomes" id="UP001610818">
    <property type="component" value="Unassembled WGS sequence"/>
</dbReference>
<feature type="transmembrane region" description="Helical" evidence="8">
    <location>
        <begin position="364"/>
        <end position="387"/>
    </location>
</feature>
<keyword evidence="3" id="KW-1003">Cell membrane</keyword>
<feature type="transmembrane region" description="Helical" evidence="8">
    <location>
        <begin position="95"/>
        <end position="123"/>
    </location>
</feature>
<dbReference type="Gene3D" id="1.20.1250.20">
    <property type="entry name" value="MFS general substrate transporter like domains"/>
    <property type="match status" value="1"/>
</dbReference>